<comment type="caution">
    <text evidence="7">The sequence shown here is derived from an EMBL/GenBank/DDBJ whole genome shotgun (WGS) entry which is preliminary data.</text>
</comment>
<dbReference type="SUPFAM" id="SSF55031">
    <property type="entry name" value="Bacterial exopeptidase dimerisation domain"/>
    <property type="match status" value="1"/>
</dbReference>
<evidence type="ECO:0000256" key="5">
    <source>
        <dbReference type="ARBA" id="ARBA00022833"/>
    </source>
</evidence>
<keyword evidence="3" id="KW-0479">Metal-binding</keyword>
<reference evidence="7 8" key="1">
    <citation type="submission" date="2021-01" db="EMBL/GenBank/DDBJ databases">
        <title>Sequencing the genomes of 1000 actinobacteria strains.</title>
        <authorList>
            <person name="Klenk H.-P."/>
        </authorList>
    </citation>
    <scope>NUCLEOTIDE SEQUENCE [LARGE SCALE GENOMIC DNA]</scope>
    <source>
        <strain evidence="7 8">DSM 18662</strain>
    </source>
</reference>
<dbReference type="Gene3D" id="3.30.70.360">
    <property type="match status" value="1"/>
</dbReference>
<evidence type="ECO:0000259" key="6">
    <source>
        <dbReference type="Pfam" id="PF07687"/>
    </source>
</evidence>
<organism evidence="7 8">
    <name type="scientific">Microlunatus panaciterrae</name>
    <dbReference type="NCBI Taxonomy" id="400768"/>
    <lineage>
        <taxon>Bacteria</taxon>
        <taxon>Bacillati</taxon>
        <taxon>Actinomycetota</taxon>
        <taxon>Actinomycetes</taxon>
        <taxon>Propionibacteriales</taxon>
        <taxon>Propionibacteriaceae</taxon>
        <taxon>Microlunatus</taxon>
    </lineage>
</organism>
<proteinExistence type="inferred from homology"/>
<dbReference type="Gene3D" id="1.10.150.900">
    <property type="match status" value="1"/>
</dbReference>
<gene>
    <name evidence="7" type="ORF">JOE57_003343</name>
</gene>
<dbReference type="EMBL" id="JAFBCF010000001">
    <property type="protein sequence ID" value="MBM7800422.1"/>
    <property type="molecule type" value="Genomic_DNA"/>
</dbReference>
<dbReference type="NCBIfam" id="NF005913">
    <property type="entry name" value="PRK07906.1"/>
    <property type="match status" value="1"/>
</dbReference>
<dbReference type="InterPro" id="IPR050072">
    <property type="entry name" value="Peptidase_M20A"/>
</dbReference>
<dbReference type="PANTHER" id="PTHR43808:SF8">
    <property type="entry name" value="PEPTIDASE M20 DIMERISATION DOMAIN-CONTAINING PROTEIN"/>
    <property type="match status" value="1"/>
</dbReference>
<name>A0ABS2RPK7_9ACTN</name>
<keyword evidence="4" id="KW-0378">Hydrolase</keyword>
<dbReference type="Pfam" id="PF07687">
    <property type="entry name" value="M20_dimer"/>
    <property type="match status" value="1"/>
</dbReference>
<evidence type="ECO:0000256" key="1">
    <source>
        <dbReference type="ARBA" id="ARBA00001947"/>
    </source>
</evidence>
<dbReference type="RefSeq" id="WP_204919732.1">
    <property type="nucleotide sequence ID" value="NZ_BAAAQP010000003.1"/>
</dbReference>
<evidence type="ECO:0000313" key="7">
    <source>
        <dbReference type="EMBL" id="MBM7800422.1"/>
    </source>
</evidence>
<evidence type="ECO:0000313" key="8">
    <source>
        <dbReference type="Proteomes" id="UP000704762"/>
    </source>
</evidence>
<dbReference type="Gene3D" id="3.40.630.10">
    <property type="entry name" value="Zn peptidases"/>
    <property type="match status" value="1"/>
</dbReference>
<dbReference type="InterPro" id="IPR002933">
    <property type="entry name" value="Peptidase_M20"/>
</dbReference>
<dbReference type="InterPro" id="IPR001261">
    <property type="entry name" value="ArgE/DapE_CS"/>
</dbReference>
<dbReference type="Pfam" id="PF01546">
    <property type="entry name" value="Peptidase_M20"/>
    <property type="match status" value="1"/>
</dbReference>
<keyword evidence="8" id="KW-1185">Reference proteome</keyword>
<dbReference type="InterPro" id="IPR036264">
    <property type="entry name" value="Bact_exopeptidase_dim_dom"/>
</dbReference>
<dbReference type="PROSITE" id="PS00758">
    <property type="entry name" value="ARGE_DAPE_CPG2_1"/>
    <property type="match status" value="1"/>
</dbReference>
<dbReference type="InterPro" id="IPR011650">
    <property type="entry name" value="Peptidase_M20_dimer"/>
</dbReference>
<dbReference type="SUPFAM" id="SSF53187">
    <property type="entry name" value="Zn-dependent exopeptidases"/>
    <property type="match status" value="1"/>
</dbReference>
<dbReference type="Proteomes" id="UP000704762">
    <property type="component" value="Unassembled WGS sequence"/>
</dbReference>
<comment type="cofactor">
    <cofactor evidence="1">
        <name>Zn(2+)</name>
        <dbReference type="ChEBI" id="CHEBI:29105"/>
    </cofactor>
</comment>
<sequence>MTEATYAPDREVVEICRDMIRIDTSNYGPERGPGERAAAEHVAALLDEVGIASELFESEPGRTSVVARWEPAGVDPDVAPLLVHGHLDVVPANADDWAVPPFSGEIKDGCVWGRGAVDMKDFNAMVLSVVRARAVAGVAPRRPIRLVFTADEEAGSTKGAQWLVDHHPETVRDCTEAIGEVGGFSLTVKDDLRLYLVQTAEKGLAWLNLIADGTAGHGSMRNADNAVTELAGAVARIGSYAWPHRITEAQRAFLEAVSDAFEIELDPDEAEQTLTRLGSIARMVGATMSNTANPTMLSAGYKHNVIPGRATAAIDGRFVPGGEEEFFATISQLIGDKVRYEVVSRQPSVETQFSGALVEAMQSCLLAEDPSARAVPYLMSGGTDAKAWDRLGVRCFGFAPLRLPADLDFVGMFHGVDERVPTDALEFGARVLDRFLAVA</sequence>
<evidence type="ECO:0000256" key="4">
    <source>
        <dbReference type="ARBA" id="ARBA00022801"/>
    </source>
</evidence>
<comment type="similarity">
    <text evidence="2">Belongs to the peptidase M20A family.</text>
</comment>
<evidence type="ECO:0000256" key="2">
    <source>
        <dbReference type="ARBA" id="ARBA00006247"/>
    </source>
</evidence>
<feature type="domain" description="Peptidase M20 dimerisation" evidence="6">
    <location>
        <begin position="199"/>
        <end position="325"/>
    </location>
</feature>
<protein>
    <submittedName>
        <fullName evidence="7">Acetylornithine deacetylase/succinyl-diaminopimelate desuccinylase-like protein</fullName>
    </submittedName>
</protein>
<accession>A0ABS2RPK7</accession>
<keyword evidence="5" id="KW-0862">Zinc</keyword>
<evidence type="ECO:0000256" key="3">
    <source>
        <dbReference type="ARBA" id="ARBA00022723"/>
    </source>
</evidence>
<dbReference type="PANTHER" id="PTHR43808">
    <property type="entry name" value="ACETYLORNITHINE DEACETYLASE"/>
    <property type="match status" value="1"/>
</dbReference>